<comment type="caution">
    <text evidence="7">Lacks conserved residue(s) required for the propagation of feature annotation.</text>
</comment>
<dbReference type="PROSITE" id="PS51670">
    <property type="entry name" value="SHKT"/>
    <property type="match status" value="3"/>
</dbReference>
<proteinExistence type="inferred from homology"/>
<feature type="domain" description="Fibronectin type-II" evidence="9">
    <location>
        <begin position="159"/>
        <end position="204"/>
    </location>
</feature>
<keyword evidence="6 7" id="KW-1015">Disulfide bond</keyword>
<dbReference type="SUPFAM" id="SSF57440">
    <property type="entry name" value="Kringle-like"/>
    <property type="match status" value="2"/>
</dbReference>
<dbReference type="GO" id="GO:0090729">
    <property type="term" value="F:toxin activity"/>
    <property type="evidence" value="ECO:0007669"/>
    <property type="project" value="UniProtKB-KW"/>
</dbReference>
<dbReference type="FunFam" id="2.10.10.10:FF:000001">
    <property type="entry name" value="Fibronectin 1a isoform 1"/>
    <property type="match status" value="1"/>
</dbReference>
<dbReference type="InterPro" id="IPR051666">
    <property type="entry name" value="SP_Capacitation_Regulator"/>
</dbReference>
<keyword evidence="11" id="KW-0378">Hydrolase</keyword>
<dbReference type="GO" id="GO:0008201">
    <property type="term" value="F:heparin binding"/>
    <property type="evidence" value="ECO:0007669"/>
    <property type="project" value="TreeGrafter"/>
</dbReference>
<keyword evidence="4" id="KW-0800">Toxin</keyword>
<evidence type="ECO:0000256" key="2">
    <source>
        <dbReference type="ARBA" id="ARBA00010011"/>
    </source>
</evidence>
<dbReference type="GO" id="GO:0005576">
    <property type="term" value="C:extracellular region"/>
    <property type="evidence" value="ECO:0007669"/>
    <property type="project" value="UniProtKB-SubCell"/>
</dbReference>
<keyword evidence="12" id="KW-1185">Reference proteome</keyword>
<feature type="disulfide bond" evidence="7">
    <location>
        <begin position="69"/>
        <end position="95"/>
    </location>
</feature>
<dbReference type="PRINTS" id="PR00013">
    <property type="entry name" value="FNTYPEII"/>
</dbReference>
<accession>A0A9W9ZZN7</accession>
<dbReference type="Pfam" id="PF00040">
    <property type="entry name" value="fn2"/>
    <property type="match status" value="2"/>
</dbReference>
<evidence type="ECO:0000256" key="5">
    <source>
        <dbReference type="ARBA" id="ARBA00022737"/>
    </source>
</evidence>
<evidence type="ECO:0000256" key="3">
    <source>
        <dbReference type="ARBA" id="ARBA00022525"/>
    </source>
</evidence>
<dbReference type="PANTHER" id="PTHR22918">
    <property type="entry name" value="SEMINAL PLASMA PROTEIN"/>
    <property type="match status" value="1"/>
</dbReference>
<dbReference type="InterPro" id="IPR000562">
    <property type="entry name" value="FN_type2_dom"/>
</dbReference>
<evidence type="ECO:0000256" key="4">
    <source>
        <dbReference type="ARBA" id="ARBA00022656"/>
    </source>
</evidence>
<evidence type="ECO:0000259" key="10">
    <source>
        <dbReference type="PROSITE" id="PS51670"/>
    </source>
</evidence>
<dbReference type="InterPro" id="IPR003582">
    <property type="entry name" value="ShKT_dom"/>
</dbReference>
<evidence type="ECO:0000256" key="7">
    <source>
        <dbReference type="PROSITE-ProRule" id="PRU00479"/>
    </source>
</evidence>
<dbReference type="AlphaFoldDB" id="A0A9W9ZZN7"/>
<comment type="similarity">
    <text evidence="2">Belongs to the seminal plasma protein family.</text>
</comment>
<dbReference type="PROSITE" id="PS51092">
    <property type="entry name" value="FN2_2"/>
    <property type="match status" value="2"/>
</dbReference>
<dbReference type="Gene3D" id="1.10.10.1940">
    <property type="match status" value="2"/>
</dbReference>
<dbReference type="Pfam" id="PF01549">
    <property type="entry name" value="ShK"/>
    <property type="match status" value="5"/>
</dbReference>
<dbReference type="OrthoDB" id="5944909at2759"/>
<dbReference type="InterPro" id="IPR013806">
    <property type="entry name" value="Kringle-like"/>
</dbReference>
<dbReference type="Gene3D" id="2.10.10.10">
    <property type="entry name" value="Fibronectin, type II, collagen-binding"/>
    <property type="match status" value="2"/>
</dbReference>
<protein>
    <submittedName>
        <fullName evidence="11">Peptidase M10A</fullName>
        <ecNumber evidence="11">3.4.24.35</ecNumber>
    </submittedName>
</protein>
<feature type="disulfide bond" evidence="8">
    <location>
        <begin position="119"/>
        <end position="153"/>
    </location>
</feature>
<dbReference type="SMART" id="SM00254">
    <property type="entry name" value="ShKT"/>
    <property type="match status" value="5"/>
</dbReference>
<comment type="subcellular location">
    <subcellularLocation>
        <location evidence="1">Secreted</location>
    </subcellularLocation>
</comment>
<dbReference type="GO" id="GO:0004222">
    <property type="term" value="F:metalloendopeptidase activity"/>
    <property type="evidence" value="ECO:0007669"/>
    <property type="project" value="UniProtKB-EC"/>
</dbReference>
<feature type="disulfide bond" evidence="8">
    <location>
        <begin position="268"/>
        <end position="302"/>
    </location>
</feature>
<keyword evidence="5" id="KW-0677">Repeat</keyword>
<dbReference type="SMART" id="SM00059">
    <property type="entry name" value="FN2"/>
    <property type="match status" value="2"/>
</dbReference>
<dbReference type="Proteomes" id="UP001163046">
    <property type="component" value="Unassembled WGS sequence"/>
</dbReference>
<name>A0A9W9ZZN7_9CNID</name>
<evidence type="ECO:0000313" key="12">
    <source>
        <dbReference type="Proteomes" id="UP001163046"/>
    </source>
</evidence>
<feature type="domain" description="Fibronectin type-II" evidence="9">
    <location>
        <begin position="64"/>
        <end position="112"/>
    </location>
</feature>
<sequence>MEMFKVVCFWLNAILVLLYGCWFVEMKSKGHTRSNLTSKSFRHEVGPQYQEPATTVVYTLSGNDNNAPCVFPFIYLKKRYTECTYKDCKHNKPWCATTGNYDNDKKWGHCQTDNDVMDCMDTHKRCGNWARDGECVVNAPYMRSKCPRSCGLCTHGGSGKGRACKFPFFYKDTFVYDCLNFNKKMWCATTTNYNKDKRWGYCLPKLYKDIKEVNKRFLRWGECDDQHEDCKTWVKNGKCDEEPTKMDSWCPWSCHKCAPELLVTHKGCEDHDSSCKTWAKRGDCTNMPVFMFAFCRWSCKNCAKSSIANTVHDQMPRDCREWVRNGDCYLHQEFMLQNCRESCMAGGYVNGKLCLDNAADCNKLAKNGYCTEPTSRKIMEKYCVYSCSSSSPMRRS</sequence>
<evidence type="ECO:0000256" key="1">
    <source>
        <dbReference type="ARBA" id="ARBA00004613"/>
    </source>
</evidence>
<evidence type="ECO:0000256" key="6">
    <source>
        <dbReference type="ARBA" id="ARBA00023157"/>
    </source>
</evidence>
<dbReference type="PROSITE" id="PS51257">
    <property type="entry name" value="PROKAR_LIPOPROTEIN"/>
    <property type="match status" value="1"/>
</dbReference>
<feature type="domain" description="ShKT" evidence="10">
    <location>
        <begin position="119"/>
        <end position="153"/>
    </location>
</feature>
<evidence type="ECO:0000313" key="11">
    <source>
        <dbReference type="EMBL" id="KAJ7390798.1"/>
    </source>
</evidence>
<dbReference type="CDD" id="cd00062">
    <property type="entry name" value="FN2"/>
    <property type="match status" value="1"/>
</dbReference>
<feature type="disulfide bond" evidence="7">
    <location>
        <begin position="83"/>
        <end position="110"/>
    </location>
</feature>
<dbReference type="InterPro" id="IPR036943">
    <property type="entry name" value="FN_type2_sf"/>
</dbReference>
<feature type="domain" description="ShKT" evidence="10">
    <location>
        <begin position="223"/>
        <end position="257"/>
    </location>
</feature>
<feature type="domain" description="ShKT" evidence="10">
    <location>
        <begin position="268"/>
        <end position="302"/>
    </location>
</feature>
<gene>
    <name evidence="11" type="primary">MMP9_3</name>
    <name evidence="11" type="ORF">OS493_022356</name>
</gene>
<organism evidence="11 12">
    <name type="scientific">Desmophyllum pertusum</name>
    <dbReference type="NCBI Taxonomy" id="174260"/>
    <lineage>
        <taxon>Eukaryota</taxon>
        <taxon>Metazoa</taxon>
        <taxon>Cnidaria</taxon>
        <taxon>Anthozoa</taxon>
        <taxon>Hexacorallia</taxon>
        <taxon>Scleractinia</taxon>
        <taxon>Caryophylliina</taxon>
        <taxon>Caryophylliidae</taxon>
        <taxon>Desmophyllum</taxon>
    </lineage>
</organism>
<dbReference type="EC" id="3.4.24.35" evidence="11"/>
<dbReference type="GO" id="GO:0009986">
    <property type="term" value="C:cell surface"/>
    <property type="evidence" value="ECO:0007669"/>
    <property type="project" value="TreeGrafter"/>
</dbReference>
<dbReference type="EMBL" id="MU825411">
    <property type="protein sequence ID" value="KAJ7390798.1"/>
    <property type="molecule type" value="Genomic_DNA"/>
</dbReference>
<evidence type="ECO:0000259" key="9">
    <source>
        <dbReference type="PROSITE" id="PS51092"/>
    </source>
</evidence>
<keyword evidence="3" id="KW-0964">Secreted</keyword>
<comment type="caution">
    <text evidence="11">The sequence shown here is derived from an EMBL/GenBank/DDBJ whole genome shotgun (WGS) entry which is preliminary data.</text>
</comment>
<dbReference type="PANTHER" id="PTHR22918:SF1">
    <property type="entry name" value="FIBRONECTIN TYPE-II DOMAIN-CONTAINING PROTEIN"/>
    <property type="match status" value="1"/>
</dbReference>
<reference evidence="11" key="1">
    <citation type="submission" date="2023-01" db="EMBL/GenBank/DDBJ databases">
        <title>Genome assembly of the deep-sea coral Lophelia pertusa.</title>
        <authorList>
            <person name="Herrera S."/>
            <person name="Cordes E."/>
        </authorList>
    </citation>
    <scope>NUCLEOTIDE SEQUENCE</scope>
    <source>
        <strain evidence="11">USNM1676648</strain>
        <tissue evidence="11">Polyp</tissue>
    </source>
</reference>
<evidence type="ECO:0000256" key="8">
    <source>
        <dbReference type="PROSITE-ProRule" id="PRU01005"/>
    </source>
</evidence>
<feature type="disulfide bond" evidence="8">
    <location>
        <begin position="223"/>
        <end position="257"/>
    </location>
</feature>